<feature type="transmembrane region" description="Helical" evidence="2">
    <location>
        <begin position="82"/>
        <end position="99"/>
    </location>
</feature>
<keyword evidence="2" id="KW-1133">Transmembrane helix</keyword>
<gene>
    <name evidence="3" type="ORF">FJ657_04355</name>
</gene>
<feature type="compositionally biased region" description="Pro residues" evidence="1">
    <location>
        <begin position="1"/>
        <end position="10"/>
    </location>
</feature>
<accession>A0A506Y7N2</accession>
<dbReference type="EMBL" id="VHQG01000001">
    <property type="protein sequence ID" value="TPW77883.1"/>
    <property type="molecule type" value="Genomic_DNA"/>
</dbReference>
<feature type="transmembrane region" description="Helical" evidence="2">
    <location>
        <begin position="56"/>
        <end position="76"/>
    </location>
</feature>
<evidence type="ECO:0000256" key="2">
    <source>
        <dbReference type="SAM" id="Phobius"/>
    </source>
</evidence>
<protein>
    <submittedName>
        <fullName evidence="3">Uncharacterized protein</fullName>
    </submittedName>
</protein>
<comment type="caution">
    <text evidence="3">The sequence shown here is derived from an EMBL/GenBank/DDBJ whole genome shotgun (WGS) entry which is preliminary data.</text>
</comment>
<reference evidence="3 4" key="1">
    <citation type="submission" date="2019-06" db="EMBL/GenBank/DDBJ databases">
        <authorList>
            <person name="Li F."/>
        </authorList>
    </citation>
    <scope>NUCLEOTIDE SEQUENCE [LARGE SCALE GENOMIC DNA]</scope>
    <source>
        <strain evidence="3 4">10F1D-1</strain>
    </source>
</reference>
<dbReference type="AlphaFoldDB" id="A0A506Y7N2"/>
<organism evidence="3 4">
    <name type="scientific">Schumannella soli</name>
    <dbReference type="NCBI Taxonomy" id="2590779"/>
    <lineage>
        <taxon>Bacteria</taxon>
        <taxon>Bacillati</taxon>
        <taxon>Actinomycetota</taxon>
        <taxon>Actinomycetes</taxon>
        <taxon>Micrococcales</taxon>
        <taxon>Microbacteriaceae</taxon>
        <taxon>Schumannella</taxon>
    </lineage>
</organism>
<feature type="region of interest" description="Disordered" evidence="1">
    <location>
        <begin position="1"/>
        <end position="28"/>
    </location>
</feature>
<dbReference type="OrthoDB" id="9840771at2"/>
<dbReference type="Proteomes" id="UP000316252">
    <property type="component" value="Unassembled WGS sequence"/>
</dbReference>
<keyword evidence="2" id="KW-0472">Membrane</keyword>
<dbReference type="RefSeq" id="WP_141162408.1">
    <property type="nucleotide sequence ID" value="NZ_VHQG01000001.1"/>
</dbReference>
<name>A0A506Y7N2_9MICO</name>
<sequence length="367" mass="38327">MTSPEQPGPGDPGDDGAPADPGTWVDADTRVWRMDPDFPERTRGALAGLTRSRPELVRPTAALLLAALVIAAGAAALGAPTIAWSAAGLGVLIALGIGASQNSVPRDFDAFAGSDSVLRFTPSSFVLLRPGTTLEVDWAGVTGARARGELLELRTSVDAVIVVLPLPLLGPDGLRRLREAIDAEADAAASPPPPFPLTHPVEGLPSAHPVISTPPGGRGPGRAALRGLRGFATSPTPIVLIAIVAILIGLQAATGSRLLGQWALPYLIFLGVALALSVGIAAFAAQRERRRGFIGSAQLQSDRLATRVGPTASTYELTWMTDVQITDEHVLFQTRPRGQWHAMARELLPAEAQRDLLLRVSGRGAGS</sequence>
<evidence type="ECO:0000313" key="3">
    <source>
        <dbReference type="EMBL" id="TPW77883.1"/>
    </source>
</evidence>
<evidence type="ECO:0000313" key="4">
    <source>
        <dbReference type="Proteomes" id="UP000316252"/>
    </source>
</evidence>
<evidence type="ECO:0000256" key="1">
    <source>
        <dbReference type="SAM" id="MobiDB-lite"/>
    </source>
</evidence>
<keyword evidence="2" id="KW-0812">Transmembrane</keyword>
<feature type="transmembrane region" description="Helical" evidence="2">
    <location>
        <begin position="262"/>
        <end position="285"/>
    </location>
</feature>
<keyword evidence="4" id="KW-1185">Reference proteome</keyword>
<proteinExistence type="predicted"/>
<feature type="transmembrane region" description="Helical" evidence="2">
    <location>
        <begin position="228"/>
        <end position="250"/>
    </location>
</feature>